<dbReference type="InterPro" id="IPR050571">
    <property type="entry name" value="Class-IV_PLP-Dep_Aminotrnsfr"/>
</dbReference>
<keyword evidence="7 17" id="KW-0032">Aminotransferase</keyword>
<comment type="pathway">
    <text evidence="4 17">Amino-acid biosynthesis; L-valine biosynthesis; L-valine from pyruvate: step 4/4.</text>
</comment>
<dbReference type="UniPathway" id="UPA00047">
    <property type="reaction ID" value="UER00058"/>
</dbReference>
<evidence type="ECO:0000256" key="13">
    <source>
        <dbReference type="ARBA" id="ARBA00048798"/>
    </source>
</evidence>
<reference evidence="18" key="1">
    <citation type="journal article" date="2020" name="mSystems">
        <title>Genome- and Community-Level Interaction Insights into Carbon Utilization and Element Cycling Functions of Hydrothermarchaeota in Hydrothermal Sediment.</title>
        <authorList>
            <person name="Zhou Z."/>
            <person name="Liu Y."/>
            <person name="Xu W."/>
            <person name="Pan J."/>
            <person name="Luo Z.H."/>
            <person name="Li M."/>
        </authorList>
    </citation>
    <scope>NUCLEOTIDE SEQUENCE [LARGE SCALE GENOMIC DNA]</scope>
    <source>
        <strain evidence="18">HyVt-237</strain>
    </source>
</reference>
<evidence type="ECO:0000256" key="1">
    <source>
        <dbReference type="ARBA" id="ARBA00001933"/>
    </source>
</evidence>
<evidence type="ECO:0000256" key="16">
    <source>
        <dbReference type="RuleBase" id="RU004516"/>
    </source>
</evidence>
<evidence type="ECO:0000256" key="5">
    <source>
        <dbReference type="ARBA" id="ARBA00005072"/>
    </source>
</evidence>
<evidence type="ECO:0000256" key="8">
    <source>
        <dbReference type="ARBA" id="ARBA00022605"/>
    </source>
</evidence>
<dbReference type="EMBL" id="DRBW01000037">
    <property type="protein sequence ID" value="HDM89770.1"/>
    <property type="molecule type" value="Genomic_DNA"/>
</dbReference>
<dbReference type="GO" id="GO:0009099">
    <property type="term" value="P:L-valine biosynthetic process"/>
    <property type="evidence" value="ECO:0007669"/>
    <property type="project" value="UniProtKB-UniPathway"/>
</dbReference>
<proteinExistence type="inferred from homology"/>
<dbReference type="GO" id="GO:0005829">
    <property type="term" value="C:cytosol"/>
    <property type="evidence" value="ECO:0007669"/>
    <property type="project" value="TreeGrafter"/>
</dbReference>
<dbReference type="Pfam" id="PF01063">
    <property type="entry name" value="Aminotran_4"/>
    <property type="match status" value="1"/>
</dbReference>
<dbReference type="Gene3D" id="3.20.10.10">
    <property type="entry name" value="D-amino Acid Aminotransferase, subunit A, domain 2"/>
    <property type="match status" value="1"/>
</dbReference>
<dbReference type="UniPathway" id="UPA00049">
    <property type="reaction ID" value="UER00062"/>
</dbReference>
<comment type="catalytic activity">
    <reaction evidence="12 17">
        <text>L-valine + 2-oxoglutarate = 3-methyl-2-oxobutanoate + L-glutamate</text>
        <dbReference type="Rhea" id="RHEA:24813"/>
        <dbReference type="ChEBI" id="CHEBI:11851"/>
        <dbReference type="ChEBI" id="CHEBI:16810"/>
        <dbReference type="ChEBI" id="CHEBI:29985"/>
        <dbReference type="ChEBI" id="CHEBI:57762"/>
        <dbReference type="EC" id="2.6.1.42"/>
    </reaction>
</comment>
<comment type="pathway">
    <text evidence="3 17">Amino-acid biosynthesis; L-isoleucine biosynthesis; L-isoleucine from 2-oxobutanoate: step 4/4.</text>
</comment>
<dbReference type="InterPro" id="IPR001544">
    <property type="entry name" value="Aminotrans_IV"/>
</dbReference>
<evidence type="ECO:0000256" key="7">
    <source>
        <dbReference type="ARBA" id="ARBA00022576"/>
    </source>
</evidence>
<dbReference type="InterPro" id="IPR043131">
    <property type="entry name" value="BCAT-like_N"/>
</dbReference>
<keyword evidence="9 17" id="KW-0808">Transferase</keyword>
<dbReference type="GO" id="GO:0009097">
    <property type="term" value="P:isoleucine biosynthetic process"/>
    <property type="evidence" value="ECO:0007669"/>
    <property type="project" value="UniProtKB-UniPathway"/>
</dbReference>
<dbReference type="InterPro" id="IPR033939">
    <property type="entry name" value="BCAT_family"/>
</dbReference>
<sequence>MGSAIKAKYIWMSGNFVLWEEAKVHVLTHALHYASSVFEGIRFYRTDKGLAIFRLRDHLMRLIDSARIYRMEVPYSIEELEETINALIIKNGLLDAEMGYIRPLVYRGYHSLGVNPMDCPVEVAIAAYEWGKYLGDEAIEEGVDVMVSSWNRAAPNTFPSMSKSTGNYANSQLIKMEALVNGYEEGIALTSFGTVSEGSGENVFVVKKGVIYTPPLEACILPGITRDSVITLARDKGFAVVERHIPREFLYIADEAFFTGTAAEITPIKSIDRIPIGNGKRGPITKELQSYFFDLVKGKKEDKWGWLTYVK</sequence>
<keyword evidence="11 17" id="KW-0100">Branched-chain amino acid biosynthesis</keyword>
<dbReference type="CDD" id="cd01557">
    <property type="entry name" value="BCAT_beta_family"/>
    <property type="match status" value="1"/>
</dbReference>
<keyword evidence="10 16" id="KW-0663">Pyridoxal phosphate</keyword>
<dbReference type="PANTHER" id="PTHR42743">
    <property type="entry name" value="AMINO-ACID AMINOTRANSFERASE"/>
    <property type="match status" value="1"/>
</dbReference>
<dbReference type="Gene3D" id="3.30.470.10">
    <property type="match status" value="1"/>
</dbReference>
<comment type="function">
    <text evidence="2 17">Acts on leucine, isoleucine and valine.</text>
</comment>
<dbReference type="NCBIfam" id="NF005146">
    <property type="entry name" value="PRK06606.1"/>
    <property type="match status" value="1"/>
</dbReference>
<dbReference type="FunFam" id="3.20.10.10:FF:000001">
    <property type="entry name" value="Branched-chain-amino-acid aminotransferase"/>
    <property type="match status" value="1"/>
</dbReference>
<dbReference type="Proteomes" id="UP000885931">
    <property type="component" value="Unassembled WGS sequence"/>
</dbReference>
<evidence type="ECO:0000256" key="4">
    <source>
        <dbReference type="ARBA" id="ARBA00004931"/>
    </source>
</evidence>
<dbReference type="PROSITE" id="PS00770">
    <property type="entry name" value="AA_TRANSFER_CLASS_4"/>
    <property type="match status" value="1"/>
</dbReference>
<evidence type="ECO:0000256" key="10">
    <source>
        <dbReference type="ARBA" id="ARBA00022898"/>
    </source>
</evidence>
<evidence type="ECO:0000256" key="6">
    <source>
        <dbReference type="ARBA" id="ARBA00009320"/>
    </source>
</evidence>
<evidence type="ECO:0000256" key="2">
    <source>
        <dbReference type="ARBA" id="ARBA00003109"/>
    </source>
</evidence>
<evidence type="ECO:0000256" key="12">
    <source>
        <dbReference type="ARBA" id="ARBA00048212"/>
    </source>
</evidence>
<dbReference type="NCBIfam" id="TIGR01122">
    <property type="entry name" value="ilvE_I"/>
    <property type="match status" value="1"/>
</dbReference>
<dbReference type="InterPro" id="IPR018300">
    <property type="entry name" value="Aminotrans_IV_CS"/>
</dbReference>
<dbReference type="UniPathway" id="UPA00048">
    <property type="reaction ID" value="UER00073"/>
</dbReference>
<comment type="cofactor">
    <cofactor evidence="1 16">
        <name>pyridoxal 5'-phosphate</name>
        <dbReference type="ChEBI" id="CHEBI:597326"/>
    </cofactor>
</comment>
<dbReference type="InterPro" id="IPR043132">
    <property type="entry name" value="BCAT-like_C"/>
</dbReference>
<evidence type="ECO:0000256" key="15">
    <source>
        <dbReference type="RuleBase" id="RU004106"/>
    </source>
</evidence>
<protein>
    <recommendedName>
        <fullName evidence="17">Branched-chain-amino-acid aminotransferase</fullName>
        <shortName evidence="17">BCAT</shortName>
        <ecNumber evidence="17">2.6.1.42</ecNumber>
    </recommendedName>
</protein>
<dbReference type="SUPFAM" id="SSF56752">
    <property type="entry name" value="D-aminoacid aminotransferase-like PLP-dependent enzymes"/>
    <property type="match status" value="1"/>
</dbReference>
<dbReference type="PANTHER" id="PTHR42743:SF11">
    <property type="entry name" value="AMINODEOXYCHORISMATE LYASE"/>
    <property type="match status" value="1"/>
</dbReference>
<evidence type="ECO:0000256" key="9">
    <source>
        <dbReference type="ARBA" id="ARBA00022679"/>
    </source>
</evidence>
<accession>A0A7C1BB16</accession>
<evidence type="ECO:0000256" key="11">
    <source>
        <dbReference type="ARBA" id="ARBA00023304"/>
    </source>
</evidence>
<comment type="catalytic activity">
    <reaction evidence="13 17">
        <text>L-isoleucine + 2-oxoglutarate = (S)-3-methyl-2-oxopentanoate + L-glutamate</text>
        <dbReference type="Rhea" id="RHEA:24801"/>
        <dbReference type="ChEBI" id="CHEBI:16810"/>
        <dbReference type="ChEBI" id="CHEBI:29985"/>
        <dbReference type="ChEBI" id="CHEBI:35146"/>
        <dbReference type="ChEBI" id="CHEBI:58045"/>
        <dbReference type="EC" id="2.6.1.42"/>
    </reaction>
</comment>
<evidence type="ECO:0000256" key="14">
    <source>
        <dbReference type="ARBA" id="ARBA00049229"/>
    </source>
</evidence>
<dbReference type="InterPro" id="IPR036038">
    <property type="entry name" value="Aminotransferase-like"/>
</dbReference>
<gene>
    <name evidence="17" type="primary">ilvE</name>
    <name evidence="18" type="ORF">ENG67_00995</name>
</gene>
<comment type="caution">
    <text evidence="18">The sequence shown here is derived from an EMBL/GenBank/DDBJ whole genome shotgun (WGS) entry which is preliminary data.</text>
</comment>
<dbReference type="AlphaFoldDB" id="A0A7C1BB16"/>
<keyword evidence="8 17" id="KW-0028">Amino-acid biosynthesis</keyword>
<organism evidence="18">
    <name type="scientific">candidate division WOR-3 bacterium</name>
    <dbReference type="NCBI Taxonomy" id="2052148"/>
    <lineage>
        <taxon>Bacteria</taxon>
        <taxon>Bacteria division WOR-3</taxon>
    </lineage>
</organism>
<dbReference type="GO" id="GO:0004084">
    <property type="term" value="F:branched-chain-amino-acid transaminase activity"/>
    <property type="evidence" value="ECO:0007669"/>
    <property type="project" value="UniProtKB-EC"/>
</dbReference>
<dbReference type="EC" id="2.6.1.42" evidence="17"/>
<dbReference type="InterPro" id="IPR005785">
    <property type="entry name" value="B_amino_transI"/>
</dbReference>
<comment type="pathway">
    <text evidence="5 17">Amino-acid biosynthesis; L-leucine biosynthesis; L-leucine from 3-methyl-2-oxobutanoate: step 4/4.</text>
</comment>
<name>A0A7C1BB16_UNCW3</name>
<comment type="catalytic activity">
    <reaction evidence="14 17">
        <text>L-leucine + 2-oxoglutarate = 4-methyl-2-oxopentanoate + L-glutamate</text>
        <dbReference type="Rhea" id="RHEA:18321"/>
        <dbReference type="ChEBI" id="CHEBI:16810"/>
        <dbReference type="ChEBI" id="CHEBI:17865"/>
        <dbReference type="ChEBI" id="CHEBI:29985"/>
        <dbReference type="ChEBI" id="CHEBI:57427"/>
        <dbReference type="EC" id="2.6.1.42"/>
    </reaction>
</comment>
<comment type="similarity">
    <text evidence="6 15">Belongs to the class-IV pyridoxal-phosphate-dependent aminotransferase family.</text>
</comment>
<evidence type="ECO:0000313" key="18">
    <source>
        <dbReference type="EMBL" id="HDM89770.1"/>
    </source>
</evidence>
<evidence type="ECO:0000256" key="3">
    <source>
        <dbReference type="ARBA" id="ARBA00004824"/>
    </source>
</evidence>
<dbReference type="GO" id="GO:0009098">
    <property type="term" value="P:L-leucine biosynthetic process"/>
    <property type="evidence" value="ECO:0007669"/>
    <property type="project" value="UniProtKB-UniPathway"/>
</dbReference>
<evidence type="ECO:0000256" key="17">
    <source>
        <dbReference type="RuleBase" id="RU364094"/>
    </source>
</evidence>